<dbReference type="PROSITE" id="PS50011">
    <property type="entry name" value="PROTEIN_KINASE_DOM"/>
    <property type="match status" value="1"/>
</dbReference>
<protein>
    <submittedName>
        <fullName evidence="10">Uncharacterized protein</fullName>
    </submittedName>
</protein>
<reference evidence="10" key="1">
    <citation type="submission" date="2023-07" db="EMBL/GenBank/DDBJ databases">
        <authorList>
            <consortium name="AG Swart"/>
            <person name="Singh M."/>
            <person name="Singh A."/>
            <person name="Seah K."/>
            <person name="Emmerich C."/>
        </authorList>
    </citation>
    <scope>NUCLEOTIDE SEQUENCE</scope>
    <source>
        <strain evidence="10">DP1</strain>
    </source>
</reference>
<name>A0AAD1U2Q0_EUPCR</name>
<evidence type="ECO:0000256" key="1">
    <source>
        <dbReference type="ARBA" id="ARBA00022527"/>
    </source>
</evidence>
<dbReference type="PROSITE" id="PS00108">
    <property type="entry name" value="PROTEIN_KINASE_ST"/>
    <property type="match status" value="1"/>
</dbReference>
<evidence type="ECO:0000256" key="6">
    <source>
        <dbReference type="ARBA" id="ARBA00022840"/>
    </source>
</evidence>
<keyword evidence="11" id="KW-1185">Reference proteome</keyword>
<evidence type="ECO:0000313" key="10">
    <source>
        <dbReference type="EMBL" id="CAI2359034.1"/>
    </source>
</evidence>
<dbReference type="AlphaFoldDB" id="A0AAD1U2Q0"/>
<feature type="compositionally biased region" description="Basic and acidic residues" evidence="7">
    <location>
        <begin position="170"/>
        <end position="183"/>
    </location>
</feature>
<dbReference type="Pfam" id="PF00069">
    <property type="entry name" value="Pkinase"/>
    <property type="match status" value="1"/>
</dbReference>
<evidence type="ECO:0000256" key="3">
    <source>
        <dbReference type="ARBA" id="ARBA00022679"/>
    </source>
</evidence>
<organism evidence="10 11">
    <name type="scientific">Euplotes crassus</name>
    <dbReference type="NCBI Taxonomy" id="5936"/>
    <lineage>
        <taxon>Eukaryota</taxon>
        <taxon>Sar</taxon>
        <taxon>Alveolata</taxon>
        <taxon>Ciliophora</taxon>
        <taxon>Intramacronucleata</taxon>
        <taxon>Spirotrichea</taxon>
        <taxon>Hypotrichia</taxon>
        <taxon>Euplotida</taxon>
        <taxon>Euplotidae</taxon>
        <taxon>Moneuplotes</taxon>
    </lineage>
</organism>
<keyword evidence="5" id="KW-0418">Kinase</keyword>
<evidence type="ECO:0000256" key="5">
    <source>
        <dbReference type="ARBA" id="ARBA00022777"/>
    </source>
</evidence>
<feature type="region of interest" description="Disordered" evidence="7">
    <location>
        <begin position="163"/>
        <end position="216"/>
    </location>
</feature>
<keyword evidence="3" id="KW-0808">Transferase</keyword>
<feature type="domain" description="AGC-kinase C-terminal" evidence="9">
    <location>
        <begin position="483"/>
        <end position="557"/>
    </location>
</feature>
<sequence>MGCLFIKERQESSPLCERERNLLPFSQEERRDHSFAIRILYFRLSKVNPLDVYRIPKKDLSQYEIDEEDVNNNEYDPPKEKYLYINSDSDNSSDEDEEEAKDKMEDTGVGLGNKLYQQLGEKYMEKEQKDLRNQNSSLLFSRANRRDIREKYAIKRFRIPEHGSGSIPKLRGERYREEVKPEIESESDEEPEQVIDSNDCSDSSSGSSENSDSEEPTLKDFALIKMINKGGFGKVFLAKNTIDGKYYAMKRIRKDLLIETKQVDNTLNEKEILLSNNNPFLLSMNYVFQSEFRLYFFMQYVNGGNLYENMFKVKRFKEKQVKFFISQVIIALGYLHKNKVVHRDIKPENVILKENGYIVLADFGLAKILDSKSKIARTCCGTAEYIAPEVFQGARQGYTVDWWTVGILAYELLCGKTPFKDSNMKKQKKKILSGKIPWPDATKHGIYMSQDMMDFIKACLEKDPRKRLGAKGTYQLIKHYWFDDIDFNEVLNQEMKAPYLPDVDNIDEEEEENRLNHHQLLLQKKRSKNNKQDLLETMLDESRKRMIRNFQDKFDDF</sequence>
<dbReference type="Gene3D" id="1.10.510.10">
    <property type="entry name" value="Transferase(Phosphotransferase) domain 1"/>
    <property type="match status" value="1"/>
</dbReference>
<keyword evidence="2" id="KW-0597">Phosphoprotein</keyword>
<evidence type="ECO:0000259" key="9">
    <source>
        <dbReference type="PROSITE" id="PS51285"/>
    </source>
</evidence>
<keyword evidence="1" id="KW-0723">Serine/threonine-protein kinase</keyword>
<dbReference type="InterPro" id="IPR011009">
    <property type="entry name" value="Kinase-like_dom_sf"/>
</dbReference>
<dbReference type="Proteomes" id="UP001295684">
    <property type="component" value="Unassembled WGS sequence"/>
</dbReference>
<evidence type="ECO:0000313" key="11">
    <source>
        <dbReference type="Proteomes" id="UP001295684"/>
    </source>
</evidence>
<dbReference type="EMBL" id="CAMPGE010000295">
    <property type="protein sequence ID" value="CAI2359034.1"/>
    <property type="molecule type" value="Genomic_DNA"/>
</dbReference>
<dbReference type="FunFam" id="1.10.510.10:FF:000048">
    <property type="entry name" value="Protein kinase C"/>
    <property type="match status" value="1"/>
</dbReference>
<feature type="domain" description="Protein kinase" evidence="8">
    <location>
        <begin position="221"/>
        <end position="482"/>
    </location>
</feature>
<dbReference type="PROSITE" id="PS51285">
    <property type="entry name" value="AGC_KINASE_CTER"/>
    <property type="match status" value="1"/>
</dbReference>
<accession>A0AAD1U2Q0</accession>
<keyword evidence="4" id="KW-0547">Nucleotide-binding</keyword>
<dbReference type="GO" id="GO:0004674">
    <property type="term" value="F:protein serine/threonine kinase activity"/>
    <property type="evidence" value="ECO:0007669"/>
    <property type="project" value="UniProtKB-KW"/>
</dbReference>
<feature type="region of interest" description="Disordered" evidence="7">
    <location>
        <begin position="66"/>
        <end position="111"/>
    </location>
</feature>
<evidence type="ECO:0000259" key="8">
    <source>
        <dbReference type="PROSITE" id="PS50011"/>
    </source>
</evidence>
<evidence type="ECO:0000256" key="7">
    <source>
        <dbReference type="SAM" id="MobiDB-lite"/>
    </source>
</evidence>
<dbReference type="InterPro" id="IPR045270">
    <property type="entry name" value="STKc_AGC"/>
</dbReference>
<dbReference type="SMART" id="SM00220">
    <property type="entry name" value="S_TKc"/>
    <property type="match status" value="1"/>
</dbReference>
<dbReference type="InterPro" id="IPR000961">
    <property type="entry name" value="AGC-kinase_C"/>
</dbReference>
<feature type="compositionally biased region" description="Low complexity" evidence="7">
    <location>
        <begin position="194"/>
        <end position="210"/>
    </location>
</feature>
<gene>
    <name evidence="10" type="ORF">ECRASSUSDP1_LOCUS319</name>
</gene>
<dbReference type="InterPro" id="IPR000719">
    <property type="entry name" value="Prot_kinase_dom"/>
</dbReference>
<dbReference type="PANTHER" id="PTHR24351">
    <property type="entry name" value="RIBOSOMAL PROTEIN S6 KINASE"/>
    <property type="match status" value="1"/>
</dbReference>
<dbReference type="Gene3D" id="3.30.200.20">
    <property type="entry name" value="Phosphorylase Kinase, domain 1"/>
    <property type="match status" value="1"/>
</dbReference>
<evidence type="ECO:0000256" key="2">
    <source>
        <dbReference type="ARBA" id="ARBA00022553"/>
    </source>
</evidence>
<comment type="caution">
    <text evidence="10">The sequence shown here is derived from an EMBL/GenBank/DDBJ whole genome shotgun (WGS) entry which is preliminary data.</text>
</comment>
<dbReference type="CDD" id="cd05123">
    <property type="entry name" value="STKc_AGC"/>
    <property type="match status" value="1"/>
</dbReference>
<proteinExistence type="predicted"/>
<dbReference type="InterPro" id="IPR008271">
    <property type="entry name" value="Ser/Thr_kinase_AS"/>
</dbReference>
<evidence type="ECO:0000256" key="4">
    <source>
        <dbReference type="ARBA" id="ARBA00022741"/>
    </source>
</evidence>
<dbReference type="GO" id="GO:0005524">
    <property type="term" value="F:ATP binding"/>
    <property type="evidence" value="ECO:0007669"/>
    <property type="project" value="UniProtKB-KW"/>
</dbReference>
<feature type="compositionally biased region" description="Acidic residues" evidence="7">
    <location>
        <begin position="184"/>
        <end position="193"/>
    </location>
</feature>
<keyword evidence="6" id="KW-0067">ATP-binding</keyword>
<dbReference type="SUPFAM" id="SSF56112">
    <property type="entry name" value="Protein kinase-like (PK-like)"/>
    <property type="match status" value="1"/>
</dbReference>